<dbReference type="PANTHER" id="PTHR30482:SF17">
    <property type="entry name" value="ABC TRANSPORTER ATP-BINDING PROTEIN"/>
    <property type="match status" value="1"/>
</dbReference>
<keyword evidence="5 6" id="KW-0472">Membrane</keyword>
<feature type="transmembrane region" description="Helical" evidence="6">
    <location>
        <begin position="282"/>
        <end position="301"/>
    </location>
</feature>
<dbReference type="Pfam" id="PF02653">
    <property type="entry name" value="BPD_transp_2"/>
    <property type="match status" value="1"/>
</dbReference>
<keyword evidence="7" id="KW-0614">Plasmid</keyword>
<feature type="transmembrane region" description="Helical" evidence="6">
    <location>
        <begin position="61"/>
        <end position="77"/>
    </location>
</feature>
<feature type="transmembrane region" description="Helical" evidence="6">
    <location>
        <begin position="208"/>
        <end position="230"/>
    </location>
</feature>
<evidence type="ECO:0000256" key="4">
    <source>
        <dbReference type="ARBA" id="ARBA00022989"/>
    </source>
</evidence>
<feature type="transmembrane region" description="Helical" evidence="6">
    <location>
        <begin position="245"/>
        <end position="270"/>
    </location>
</feature>
<dbReference type="InterPro" id="IPR043428">
    <property type="entry name" value="LivM-like"/>
</dbReference>
<gene>
    <name evidence="7" type="ORF">DLJ82_7245</name>
</gene>
<dbReference type="Proteomes" id="UP000251166">
    <property type="component" value="Plasmid unnamed2"/>
</dbReference>
<keyword evidence="4 6" id="KW-1133">Transmembrane helix</keyword>
<feature type="transmembrane region" description="Helical" evidence="6">
    <location>
        <begin position="157"/>
        <end position="177"/>
    </location>
</feature>
<dbReference type="PANTHER" id="PTHR30482">
    <property type="entry name" value="HIGH-AFFINITY BRANCHED-CHAIN AMINO ACID TRANSPORT SYSTEM PERMEASE"/>
    <property type="match status" value="1"/>
</dbReference>
<evidence type="ECO:0000256" key="1">
    <source>
        <dbReference type="ARBA" id="ARBA00004651"/>
    </source>
</evidence>
<proteinExistence type="predicted"/>
<keyword evidence="2" id="KW-1003">Cell membrane</keyword>
<name>A0A2Z4YPX6_RHILE</name>
<protein>
    <submittedName>
        <fullName evidence="7">Branched-chain amino acid transport system / permease component family protein</fullName>
    </submittedName>
</protein>
<evidence type="ECO:0000256" key="6">
    <source>
        <dbReference type="SAM" id="Phobius"/>
    </source>
</evidence>
<dbReference type="InterPro" id="IPR001851">
    <property type="entry name" value="ABC_transp_permease"/>
</dbReference>
<evidence type="ECO:0000256" key="5">
    <source>
        <dbReference type="ARBA" id="ARBA00023136"/>
    </source>
</evidence>
<keyword evidence="3 6" id="KW-0812">Transmembrane</keyword>
<dbReference type="GO" id="GO:0005886">
    <property type="term" value="C:plasma membrane"/>
    <property type="evidence" value="ECO:0007669"/>
    <property type="project" value="UniProtKB-SubCell"/>
</dbReference>
<feature type="transmembrane region" description="Helical" evidence="6">
    <location>
        <begin position="110"/>
        <end position="127"/>
    </location>
</feature>
<accession>A0A2Z4YPX6</accession>
<dbReference type="EMBL" id="CP030762">
    <property type="protein sequence ID" value="AXA43490.1"/>
    <property type="molecule type" value="Genomic_DNA"/>
</dbReference>
<dbReference type="CDD" id="cd06581">
    <property type="entry name" value="TM_PBP1_LivM_like"/>
    <property type="match status" value="1"/>
</dbReference>
<organism evidence="7 8">
    <name type="scientific">Rhizobium leguminosarum</name>
    <dbReference type="NCBI Taxonomy" id="384"/>
    <lineage>
        <taxon>Bacteria</taxon>
        <taxon>Pseudomonadati</taxon>
        <taxon>Pseudomonadota</taxon>
        <taxon>Alphaproteobacteria</taxon>
        <taxon>Hyphomicrobiales</taxon>
        <taxon>Rhizobiaceae</taxon>
        <taxon>Rhizobium/Agrobacterium group</taxon>
        <taxon>Rhizobium</taxon>
    </lineage>
</organism>
<evidence type="ECO:0000313" key="7">
    <source>
        <dbReference type="EMBL" id="AXA43490.1"/>
    </source>
</evidence>
<dbReference type="RefSeq" id="WP_082849703.1">
    <property type="nucleotide sequence ID" value="NZ_SIKH01000007.1"/>
</dbReference>
<geneLocation type="plasmid" evidence="7 8">
    <name>unnamed2</name>
</geneLocation>
<evidence type="ECO:0000313" key="8">
    <source>
        <dbReference type="Proteomes" id="UP000251166"/>
    </source>
</evidence>
<feature type="transmembrane region" description="Helical" evidence="6">
    <location>
        <begin position="35"/>
        <end position="54"/>
    </location>
</feature>
<sequence length="320" mass="33868">MMNKAQTFVPLAVGAALFLIAAAWALPTWNFVISIGLAKGLAVLGLVLMMRAGLVSFGQGLYYAIGGYSVGLMVNLWKINEAILLLIAPVVIAAATAAVAALLLSRYRDIFFAMLTLALSMLLYGLLVKSVELGGTDGFNIRGVTLFGLPLSGPARFNGLAILILICFTAAITVWYFGKTSLGRLLPGIKDNEIRVEYLGASANKTIYVSYILAAVLAALGGAMSGILVAHVDPEMAFWATSGEFVVIAVLAGTGNIFTPFIAALALEFVRTFAYQHAPNSWQLVLGVIILSMILFLPTGLGGIRFGKRKTTTVEAGKKA</sequence>
<feature type="transmembrane region" description="Helical" evidence="6">
    <location>
        <begin position="83"/>
        <end position="103"/>
    </location>
</feature>
<reference evidence="7 8" key="1">
    <citation type="submission" date="2018-07" db="EMBL/GenBank/DDBJ databases">
        <title>Rhizobium leguminosarum strain:ATCC 14479 Genome sequencing and assembly.</title>
        <authorList>
            <person name="Chakraborty R."/>
        </authorList>
    </citation>
    <scope>NUCLEOTIDE SEQUENCE [LARGE SCALE GENOMIC DNA]</scope>
    <source>
        <strain evidence="7 8">ATCC 14479</strain>
        <plasmid evidence="8">Plasmid unnamed2</plasmid>
    </source>
</reference>
<evidence type="ECO:0000256" key="2">
    <source>
        <dbReference type="ARBA" id="ARBA00022475"/>
    </source>
</evidence>
<dbReference type="AlphaFoldDB" id="A0A2Z4YPX6"/>
<dbReference type="OrthoDB" id="9804361at2"/>
<evidence type="ECO:0000256" key="3">
    <source>
        <dbReference type="ARBA" id="ARBA00022692"/>
    </source>
</evidence>
<dbReference type="GO" id="GO:0015658">
    <property type="term" value="F:branched-chain amino acid transmembrane transporter activity"/>
    <property type="evidence" value="ECO:0007669"/>
    <property type="project" value="InterPro"/>
</dbReference>
<comment type="subcellular location">
    <subcellularLocation>
        <location evidence="1">Cell membrane</location>
        <topology evidence="1">Multi-pass membrane protein</topology>
    </subcellularLocation>
</comment>